<keyword evidence="10" id="KW-1185">Reference proteome</keyword>
<dbReference type="InterPro" id="IPR036890">
    <property type="entry name" value="HATPase_C_sf"/>
</dbReference>
<dbReference type="PANTHER" id="PTHR43047">
    <property type="entry name" value="TWO-COMPONENT HISTIDINE PROTEIN KINASE"/>
    <property type="match status" value="1"/>
</dbReference>
<dbReference type="Pfam" id="PF10114">
    <property type="entry name" value="PocR"/>
    <property type="match status" value="1"/>
</dbReference>
<keyword evidence="7" id="KW-0175">Coiled coil</keyword>
<keyword evidence="6" id="KW-0902">Two-component regulatory system</keyword>
<evidence type="ECO:0000256" key="2">
    <source>
        <dbReference type="ARBA" id="ARBA00012438"/>
    </source>
</evidence>
<proteinExistence type="predicted"/>
<sequence>MKYKLNDLIDKDKVQNLMDEFYNLLGIPHAIVDNEGNIFSAAGWQDICTKFHRTNPVSEYRCKQSEISAKNMLDKSKEQNIYKCPNGLIQAFTPIIVEEEHIANLFIGQFFFEEPDMEYFKRQAVKFGYDVETYLEAVSHVPIFSKDKIKACMQYYLRLADILSDMGLNQLKQKKSEELLKKHNENLEDLVKERTSKLLKLNKKLEKDILKRKFIENKLKESEERYRTLFETMPYGVCVYSKRKIVFGNTAAAKYYGFDTFKEILGKRLFDIISPHPDYEEDFNENVKLIEEEGNMPLREEQYIRKNDNKILNVETVTTSIPYDGEKTVLAVFRDISERKNLERLNKKVEEKTILLEETLEGDRLKTEFFANISHELKTPINVIFSALQMTNSILKDIPLIENKYNMSKYLNIMSQNCFRLIRLVNNLLDITKIDSGYYKVQLTNYNIINVVEDIVLSVVEYAKNAGIELVFDTEMEEKILACDRDKIERIILNLLSNAIKFTEPGGKIFVNIMNNQHSIIISVKDTGIGIPKEKQKLIFERFVQVDKSLSREQEGSGIGLSLVKSLVEMHEGQIYVNSEYKEGSEFIIKLPVNLVEEVVKKEDRNLNRDGQANINKVNIEFSDIYL</sequence>
<organism evidence="9 10">
    <name type="scientific">Clostridium ganghwense</name>
    <dbReference type="NCBI Taxonomy" id="312089"/>
    <lineage>
        <taxon>Bacteria</taxon>
        <taxon>Bacillati</taxon>
        <taxon>Bacillota</taxon>
        <taxon>Clostridia</taxon>
        <taxon>Eubacteriales</taxon>
        <taxon>Clostridiaceae</taxon>
        <taxon>Clostridium</taxon>
    </lineage>
</organism>
<dbReference type="InterPro" id="IPR003594">
    <property type="entry name" value="HATPase_dom"/>
</dbReference>
<keyword evidence="5" id="KW-0418">Kinase</keyword>
<evidence type="ECO:0000313" key="10">
    <source>
        <dbReference type="Proteomes" id="UP001079657"/>
    </source>
</evidence>
<dbReference type="SUPFAM" id="SSF55874">
    <property type="entry name" value="ATPase domain of HSP90 chaperone/DNA topoisomerase II/histidine kinase"/>
    <property type="match status" value="1"/>
</dbReference>
<dbReference type="Pfam" id="PF02518">
    <property type="entry name" value="HATPase_c"/>
    <property type="match status" value="1"/>
</dbReference>
<comment type="caution">
    <text evidence="9">The sequence shown here is derived from an EMBL/GenBank/DDBJ whole genome shotgun (WGS) entry which is preliminary data.</text>
</comment>
<dbReference type="PANTHER" id="PTHR43047:SF72">
    <property type="entry name" value="OSMOSENSING HISTIDINE PROTEIN KINASE SLN1"/>
    <property type="match status" value="1"/>
</dbReference>
<reference evidence="9" key="1">
    <citation type="submission" date="2022-12" db="EMBL/GenBank/DDBJ databases">
        <authorList>
            <person name="Wang J."/>
        </authorList>
    </citation>
    <scope>NUCLEOTIDE SEQUENCE</scope>
    <source>
        <strain evidence="9">HY-42-06</strain>
    </source>
</reference>
<evidence type="ECO:0000313" key="9">
    <source>
        <dbReference type="EMBL" id="MCY6370085.1"/>
    </source>
</evidence>
<dbReference type="SMART" id="SM00091">
    <property type="entry name" value="PAS"/>
    <property type="match status" value="1"/>
</dbReference>
<dbReference type="Pfam" id="PF13426">
    <property type="entry name" value="PAS_9"/>
    <property type="match status" value="1"/>
</dbReference>
<evidence type="ECO:0000259" key="8">
    <source>
        <dbReference type="PROSITE" id="PS50109"/>
    </source>
</evidence>
<dbReference type="PRINTS" id="PR00344">
    <property type="entry name" value="BCTRLSENSOR"/>
</dbReference>
<feature type="coiled-coil region" evidence="7">
    <location>
        <begin position="173"/>
        <end position="232"/>
    </location>
</feature>
<keyword evidence="4" id="KW-0808">Transferase</keyword>
<evidence type="ECO:0000256" key="7">
    <source>
        <dbReference type="SAM" id="Coils"/>
    </source>
</evidence>
<name>A0ABT4CM06_9CLOT</name>
<comment type="catalytic activity">
    <reaction evidence="1">
        <text>ATP + protein L-histidine = ADP + protein N-phospho-L-histidine.</text>
        <dbReference type="EC" id="2.7.13.3"/>
    </reaction>
</comment>
<dbReference type="SUPFAM" id="SSF55785">
    <property type="entry name" value="PYP-like sensor domain (PAS domain)"/>
    <property type="match status" value="1"/>
</dbReference>
<dbReference type="CDD" id="cd00130">
    <property type="entry name" value="PAS"/>
    <property type="match status" value="1"/>
</dbReference>
<evidence type="ECO:0000256" key="4">
    <source>
        <dbReference type="ARBA" id="ARBA00022679"/>
    </source>
</evidence>
<dbReference type="SUPFAM" id="SSF47384">
    <property type="entry name" value="Homodimeric domain of signal transducing histidine kinase"/>
    <property type="match status" value="1"/>
</dbReference>
<dbReference type="InterPro" id="IPR035965">
    <property type="entry name" value="PAS-like_dom_sf"/>
</dbReference>
<dbReference type="Gene3D" id="3.30.565.10">
    <property type="entry name" value="Histidine kinase-like ATPase, C-terminal domain"/>
    <property type="match status" value="1"/>
</dbReference>
<evidence type="ECO:0000256" key="1">
    <source>
        <dbReference type="ARBA" id="ARBA00000085"/>
    </source>
</evidence>
<evidence type="ECO:0000256" key="3">
    <source>
        <dbReference type="ARBA" id="ARBA00022553"/>
    </source>
</evidence>
<dbReference type="EMBL" id="JAPQES010000001">
    <property type="protein sequence ID" value="MCY6370085.1"/>
    <property type="molecule type" value="Genomic_DNA"/>
</dbReference>
<dbReference type="InterPro" id="IPR018771">
    <property type="entry name" value="PocR_dom"/>
</dbReference>
<dbReference type="InterPro" id="IPR003661">
    <property type="entry name" value="HisK_dim/P_dom"/>
</dbReference>
<evidence type="ECO:0000256" key="6">
    <source>
        <dbReference type="ARBA" id="ARBA00023012"/>
    </source>
</evidence>
<dbReference type="Gene3D" id="1.10.287.130">
    <property type="match status" value="1"/>
</dbReference>
<dbReference type="Proteomes" id="UP001079657">
    <property type="component" value="Unassembled WGS sequence"/>
</dbReference>
<dbReference type="InterPro" id="IPR004358">
    <property type="entry name" value="Sig_transdc_His_kin-like_C"/>
</dbReference>
<dbReference type="InterPro" id="IPR036097">
    <property type="entry name" value="HisK_dim/P_sf"/>
</dbReference>
<dbReference type="RefSeq" id="WP_268048643.1">
    <property type="nucleotide sequence ID" value="NZ_JAPQES010000001.1"/>
</dbReference>
<dbReference type="InterPro" id="IPR000014">
    <property type="entry name" value="PAS"/>
</dbReference>
<dbReference type="SMART" id="SM00387">
    <property type="entry name" value="HATPase_c"/>
    <property type="match status" value="1"/>
</dbReference>
<dbReference type="InterPro" id="IPR005467">
    <property type="entry name" value="His_kinase_dom"/>
</dbReference>
<dbReference type="PROSITE" id="PS50109">
    <property type="entry name" value="HIS_KIN"/>
    <property type="match status" value="1"/>
</dbReference>
<dbReference type="NCBIfam" id="TIGR00229">
    <property type="entry name" value="sensory_box"/>
    <property type="match status" value="1"/>
</dbReference>
<protein>
    <recommendedName>
        <fullName evidence="2">histidine kinase</fullName>
        <ecNumber evidence="2">2.7.13.3</ecNumber>
    </recommendedName>
</protein>
<feature type="domain" description="Histidine kinase" evidence="8">
    <location>
        <begin position="372"/>
        <end position="595"/>
    </location>
</feature>
<evidence type="ECO:0000256" key="5">
    <source>
        <dbReference type="ARBA" id="ARBA00022777"/>
    </source>
</evidence>
<accession>A0ABT4CM06</accession>
<dbReference type="CDD" id="cd00082">
    <property type="entry name" value="HisKA"/>
    <property type="match status" value="1"/>
</dbReference>
<gene>
    <name evidence="9" type="ORF">OXH55_05520</name>
</gene>
<dbReference type="EC" id="2.7.13.3" evidence="2"/>
<dbReference type="Gene3D" id="3.30.450.20">
    <property type="entry name" value="PAS domain"/>
    <property type="match status" value="1"/>
</dbReference>
<keyword evidence="3" id="KW-0597">Phosphoprotein</keyword>
<dbReference type="Pfam" id="PF00512">
    <property type="entry name" value="HisKA"/>
    <property type="match status" value="1"/>
</dbReference>
<dbReference type="CDD" id="cd16922">
    <property type="entry name" value="HATPase_EvgS-ArcB-TorS-like"/>
    <property type="match status" value="1"/>
</dbReference>
<dbReference type="SMART" id="SM00388">
    <property type="entry name" value="HisKA"/>
    <property type="match status" value="1"/>
</dbReference>